<evidence type="ECO:0000313" key="3">
    <source>
        <dbReference type="EMBL" id="SAL87574.1"/>
    </source>
</evidence>
<protein>
    <recommendedName>
        <fullName evidence="5">Outer membrane protein beta-barrel domain-containing protein</fullName>
    </recommendedName>
</protein>
<feature type="chain" id="PRO_5007627900" description="Outer membrane protein beta-barrel domain-containing protein" evidence="2">
    <location>
        <begin position="37"/>
        <end position="277"/>
    </location>
</feature>
<evidence type="ECO:0000256" key="2">
    <source>
        <dbReference type="SAM" id="SignalP"/>
    </source>
</evidence>
<dbReference type="AlphaFoldDB" id="A0A158L2G5"/>
<proteinExistence type="predicted"/>
<comment type="caution">
    <text evidence="3">The sequence shown here is derived from an EMBL/GenBank/DDBJ whole genome shotgun (WGS) entry which is preliminary data.</text>
</comment>
<sequence>MQWLYRADALGGDHMRSRLWKLNRSCWTGASLFALAASVGAQDQPMAAPTENAWTFSVTPYFWMAGQSGTIRVGQVIPAQNVNAKFSDIWHNLNFGAMGTFEARKGRWGIIVDGFYVSVSKTSDPILGGQLGTAKLQLDNGVLQVAGAYRVLESDTTPVDVLAGFRYTNLHTTLSFSPSALLPAGVERGRDVSWVDGLVGIRATYQFSEKWSVTGYADVGAGGSNFAWQLVAAAFWNLTKSVNLAGGYRILAQDYNSSSFYYDIRTAGPFAGVRIRF</sequence>
<dbReference type="SUPFAM" id="SSF56925">
    <property type="entry name" value="OMPA-like"/>
    <property type="match status" value="1"/>
</dbReference>
<evidence type="ECO:0000256" key="1">
    <source>
        <dbReference type="ARBA" id="ARBA00004442"/>
    </source>
</evidence>
<evidence type="ECO:0008006" key="5">
    <source>
        <dbReference type="Google" id="ProtNLM"/>
    </source>
</evidence>
<keyword evidence="4" id="KW-1185">Reference proteome</keyword>
<dbReference type="Proteomes" id="UP000055019">
    <property type="component" value="Unassembled WGS sequence"/>
</dbReference>
<organism evidence="3 4">
    <name type="scientific">Caballeronia arvi</name>
    <dbReference type="NCBI Taxonomy" id="1777135"/>
    <lineage>
        <taxon>Bacteria</taxon>
        <taxon>Pseudomonadati</taxon>
        <taxon>Pseudomonadota</taxon>
        <taxon>Betaproteobacteria</taxon>
        <taxon>Burkholderiales</taxon>
        <taxon>Burkholderiaceae</taxon>
        <taxon>Caballeronia</taxon>
    </lineage>
</organism>
<accession>A0A158L2G5</accession>
<dbReference type="InterPro" id="IPR011250">
    <property type="entry name" value="OMP/PagP_B-barrel"/>
</dbReference>
<comment type="subcellular location">
    <subcellularLocation>
        <location evidence="1">Cell outer membrane</location>
    </subcellularLocation>
</comment>
<keyword evidence="2" id="KW-0732">Signal</keyword>
<dbReference type="GO" id="GO:0009279">
    <property type="term" value="C:cell outer membrane"/>
    <property type="evidence" value="ECO:0007669"/>
    <property type="project" value="UniProtKB-SubCell"/>
</dbReference>
<dbReference type="EMBL" id="FCOM02000095">
    <property type="protein sequence ID" value="SAL87574.1"/>
    <property type="molecule type" value="Genomic_DNA"/>
</dbReference>
<feature type="signal peptide" evidence="2">
    <location>
        <begin position="1"/>
        <end position="36"/>
    </location>
</feature>
<evidence type="ECO:0000313" key="4">
    <source>
        <dbReference type="Proteomes" id="UP000055019"/>
    </source>
</evidence>
<gene>
    <name evidence="3" type="ORF">AWB74_08173</name>
</gene>
<name>A0A158L2G5_9BURK</name>
<reference evidence="3" key="1">
    <citation type="submission" date="2016-01" db="EMBL/GenBank/DDBJ databases">
        <authorList>
            <person name="Peeters C."/>
        </authorList>
    </citation>
    <scope>NUCLEOTIDE SEQUENCE [LARGE SCALE GENOMIC DNA]</scope>
    <source>
        <strain evidence="3">LMG 29317</strain>
    </source>
</reference>